<protein>
    <submittedName>
        <fullName evidence="2">FERM domain-containing protein</fullName>
    </submittedName>
</protein>
<evidence type="ECO:0000313" key="1">
    <source>
        <dbReference type="Proteomes" id="UP000492821"/>
    </source>
</evidence>
<accession>A0A7E4V959</accession>
<dbReference type="WBParaSite" id="Pan_g18129.t1">
    <property type="protein sequence ID" value="Pan_g18129.t1"/>
    <property type="gene ID" value="Pan_g18129"/>
</dbReference>
<sequence>MRFDEGSDFKPFRFDDLLKFLKAQQQGFKFYLKVDEHDGEFSKYFSELETYLNDNLLQYNDNLTSSQLFSFTCIDVNCRFYYKPWYLQP</sequence>
<evidence type="ECO:0000313" key="2">
    <source>
        <dbReference type="WBParaSite" id="Pan_g18129.t1"/>
    </source>
</evidence>
<organism evidence="1 2">
    <name type="scientific">Panagrellus redivivus</name>
    <name type="common">Microworm</name>
    <dbReference type="NCBI Taxonomy" id="6233"/>
    <lineage>
        <taxon>Eukaryota</taxon>
        <taxon>Metazoa</taxon>
        <taxon>Ecdysozoa</taxon>
        <taxon>Nematoda</taxon>
        <taxon>Chromadorea</taxon>
        <taxon>Rhabditida</taxon>
        <taxon>Tylenchina</taxon>
        <taxon>Panagrolaimomorpha</taxon>
        <taxon>Panagrolaimoidea</taxon>
        <taxon>Panagrolaimidae</taxon>
        <taxon>Panagrellus</taxon>
    </lineage>
</organism>
<name>A0A7E4V959_PANRE</name>
<dbReference type="Proteomes" id="UP000492821">
    <property type="component" value="Unassembled WGS sequence"/>
</dbReference>
<reference evidence="2" key="2">
    <citation type="submission" date="2020-10" db="UniProtKB">
        <authorList>
            <consortium name="WormBaseParasite"/>
        </authorList>
    </citation>
    <scope>IDENTIFICATION</scope>
</reference>
<keyword evidence="1" id="KW-1185">Reference proteome</keyword>
<dbReference type="AlphaFoldDB" id="A0A7E4V959"/>
<reference evidence="1" key="1">
    <citation type="journal article" date="2013" name="Genetics">
        <title>The draft genome and transcriptome of Panagrellus redivivus are shaped by the harsh demands of a free-living lifestyle.</title>
        <authorList>
            <person name="Srinivasan J."/>
            <person name="Dillman A.R."/>
            <person name="Macchietto M.G."/>
            <person name="Heikkinen L."/>
            <person name="Lakso M."/>
            <person name="Fracchia K.M."/>
            <person name="Antoshechkin I."/>
            <person name="Mortazavi A."/>
            <person name="Wong G."/>
            <person name="Sternberg P.W."/>
        </authorList>
    </citation>
    <scope>NUCLEOTIDE SEQUENCE [LARGE SCALE GENOMIC DNA]</scope>
    <source>
        <strain evidence="1">MT8872</strain>
    </source>
</reference>
<proteinExistence type="predicted"/>